<dbReference type="Proteomes" id="UP000242188">
    <property type="component" value="Unassembled WGS sequence"/>
</dbReference>
<dbReference type="Gene3D" id="3.80.10.10">
    <property type="entry name" value="Ribonuclease Inhibitor"/>
    <property type="match status" value="2"/>
</dbReference>
<organism evidence="2 3">
    <name type="scientific">Mizuhopecten yessoensis</name>
    <name type="common">Japanese scallop</name>
    <name type="synonym">Patinopecten yessoensis</name>
    <dbReference type="NCBI Taxonomy" id="6573"/>
    <lineage>
        <taxon>Eukaryota</taxon>
        <taxon>Metazoa</taxon>
        <taxon>Spiralia</taxon>
        <taxon>Lophotrochozoa</taxon>
        <taxon>Mollusca</taxon>
        <taxon>Bivalvia</taxon>
        <taxon>Autobranchia</taxon>
        <taxon>Pteriomorphia</taxon>
        <taxon>Pectinida</taxon>
        <taxon>Pectinoidea</taxon>
        <taxon>Pectinidae</taxon>
        <taxon>Mizuhopecten</taxon>
    </lineage>
</organism>
<accession>A0A210Q2W0</accession>
<dbReference type="PANTHER" id="PTHR24111:SF0">
    <property type="entry name" value="LEUCINE-RICH REPEAT-CONTAINING PROTEIN"/>
    <property type="match status" value="1"/>
</dbReference>
<gene>
    <name evidence="2" type="ORF">KP79_PYT21595</name>
</gene>
<keyword evidence="3" id="KW-1185">Reference proteome</keyword>
<dbReference type="InterPro" id="IPR052201">
    <property type="entry name" value="LRR-containing_regulator"/>
</dbReference>
<dbReference type="SUPFAM" id="SSF52047">
    <property type="entry name" value="RNI-like"/>
    <property type="match status" value="1"/>
</dbReference>
<name>A0A210Q2W0_MIZYE</name>
<dbReference type="EMBL" id="NEDP02005167">
    <property type="protein sequence ID" value="OWF43081.1"/>
    <property type="molecule type" value="Genomic_DNA"/>
</dbReference>
<keyword evidence="1" id="KW-0677">Repeat</keyword>
<dbReference type="AlphaFoldDB" id="A0A210Q2W0"/>
<evidence type="ECO:0000256" key="1">
    <source>
        <dbReference type="ARBA" id="ARBA00022737"/>
    </source>
</evidence>
<dbReference type="OrthoDB" id="272549at2759"/>
<dbReference type="STRING" id="6573.A0A210Q2W0"/>
<evidence type="ECO:0000313" key="3">
    <source>
        <dbReference type="Proteomes" id="UP000242188"/>
    </source>
</evidence>
<proteinExistence type="predicted"/>
<protein>
    <submittedName>
        <fullName evidence="2">Leucine-rich repeat-containing protein 34</fullName>
    </submittedName>
</protein>
<dbReference type="InterPro" id="IPR001611">
    <property type="entry name" value="Leu-rich_rpt"/>
</dbReference>
<comment type="caution">
    <text evidence="2">The sequence shown here is derived from an EMBL/GenBank/DDBJ whole genome shotgun (WGS) entry which is preliminary data.</text>
</comment>
<evidence type="ECO:0000313" key="2">
    <source>
        <dbReference type="EMBL" id="OWF43081.1"/>
    </source>
</evidence>
<reference evidence="2 3" key="1">
    <citation type="journal article" date="2017" name="Nat. Ecol. Evol.">
        <title>Scallop genome provides insights into evolution of bilaterian karyotype and development.</title>
        <authorList>
            <person name="Wang S."/>
            <person name="Zhang J."/>
            <person name="Jiao W."/>
            <person name="Li J."/>
            <person name="Xun X."/>
            <person name="Sun Y."/>
            <person name="Guo X."/>
            <person name="Huan P."/>
            <person name="Dong B."/>
            <person name="Zhang L."/>
            <person name="Hu X."/>
            <person name="Sun X."/>
            <person name="Wang J."/>
            <person name="Zhao C."/>
            <person name="Wang Y."/>
            <person name="Wang D."/>
            <person name="Huang X."/>
            <person name="Wang R."/>
            <person name="Lv J."/>
            <person name="Li Y."/>
            <person name="Zhang Z."/>
            <person name="Liu B."/>
            <person name="Lu W."/>
            <person name="Hui Y."/>
            <person name="Liang J."/>
            <person name="Zhou Z."/>
            <person name="Hou R."/>
            <person name="Li X."/>
            <person name="Liu Y."/>
            <person name="Li H."/>
            <person name="Ning X."/>
            <person name="Lin Y."/>
            <person name="Zhao L."/>
            <person name="Xing Q."/>
            <person name="Dou J."/>
            <person name="Li Y."/>
            <person name="Mao J."/>
            <person name="Guo H."/>
            <person name="Dou H."/>
            <person name="Li T."/>
            <person name="Mu C."/>
            <person name="Jiang W."/>
            <person name="Fu Q."/>
            <person name="Fu X."/>
            <person name="Miao Y."/>
            <person name="Liu J."/>
            <person name="Yu Q."/>
            <person name="Li R."/>
            <person name="Liao H."/>
            <person name="Li X."/>
            <person name="Kong Y."/>
            <person name="Jiang Z."/>
            <person name="Chourrout D."/>
            <person name="Li R."/>
            <person name="Bao Z."/>
        </authorList>
    </citation>
    <scope>NUCLEOTIDE SEQUENCE [LARGE SCALE GENOMIC DNA]</scope>
    <source>
        <strain evidence="2 3">PY_sf001</strain>
    </source>
</reference>
<dbReference type="SMART" id="SM00368">
    <property type="entry name" value="LRR_RI"/>
    <property type="match status" value="9"/>
</dbReference>
<dbReference type="PANTHER" id="PTHR24111">
    <property type="entry name" value="LEUCINE-RICH REPEAT-CONTAINING PROTEIN 34"/>
    <property type="match status" value="1"/>
</dbReference>
<sequence>MSDIHSTAFRYEAVCTELGIEPNPYVTLMFDKEKEEAVFEFKESMDLYLAGNNKLLTDKRLVDSDAEALYKTLCNNTYVDGLDLRYNNLTSVGAKHIAKLLEETVTLKYLNLMCNDIESEGAEAIAKALHKNESLRVLRLNGNKIGNRGGMCFAQMLQVNKILEALDLGDTDMTIEAVIALPTVLFRNSTLKALNVNRPLIFSCQEETTVHFAKMLKVNTSIEELHLQKYDMRDFGATRLAENLMANMTFNYLDLSCNRITRDGTKELAKVLKNNTSIKILDLGFNRLEDDGAMHLAEAIATYNTTLETLVVASNGIGNKGLCALADAMKTNTTLTSIFIWGNKLEEPACIAFASLLESGRLKPENTDIQAYVVDGVTKLCELSNQIRRHYYWAPNYGSDVPSWQPRGKNPRGSDVVIMKNLTVY</sequence>
<dbReference type="InterPro" id="IPR032675">
    <property type="entry name" value="LRR_dom_sf"/>
</dbReference>
<dbReference type="Pfam" id="PF13516">
    <property type="entry name" value="LRR_6"/>
    <property type="match status" value="6"/>
</dbReference>